<name>A0A0D0A337_9AGAM</name>
<dbReference type="HOGENOM" id="CLU_041692_1_0_1"/>
<dbReference type="GO" id="GO:0008270">
    <property type="term" value="F:zinc ion binding"/>
    <property type="evidence" value="ECO:0007669"/>
    <property type="project" value="UniProtKB-KW"/>
</dbReference>
<feature type="compositionally biased region" description="Basic and acidic residues" evidence="2">
    <location>
        <begin position="301"/>
        <end position="312"/>
    </location>
</feature>
<dbReference type="Proteomes" id="UP000054485">
    <property type="component" value="Unassembled WGS sequence"/>
</dbReference>
<evidence type="ECO:0000259" key="3">
    <source>
        <dbReference type="PROSITE" id="PS50103"/>
    </source>
</evidence>
<dbReference type="InParanoid" id="A0A0D0A337"/>
<dbReference type="InterPro" id="IPR000571">
    <property type="entry name" value="Znf_CCCH"/>
</dbReference>
<evidence type="ECO:0000313" key="4">
    <source>
        <dbReference type="EMBL" id="KIK32614.1"/>
    </source>
</evidence>
<gene>
    <name evidence="4" type="ORF">CY34DRAFT_27185</name>
</gene>
<reference evidence="5" key="2">
    <citation type="submission" date="2015-01" db="EMBL/GenBank/DDBJ databases">
        <title>Evolutionary Origins and Diversification of the Mycorrhizal Mutualists.</title>
        <authorList>
            <consortium name="DOE Joint Genome Institute"/>
            <consortium name="Mycorrhizal Genomics Consortium"/>
            <person name="Kohler A."/>
            <person name="Kuo A."/>
            <person name="Nagy L.G."/>
            <person name="Floudas D."/>
            <person name="Copeland A."/>
            <person name="Barry K.W."/>
            <person name="Cichocki N."/>
            <person name="Veneault-Fourrey C."/>
            <person name="LaButti K."/>
            <person name="Lindquist E.A."/>
            <person name="Lipzen A."/>
            <person name="Lundell T."/>
            <person name="Morin E."/>
            <person name="Murat C."/>
            <person name="Riley R."/>
            <person name="Ohm R."/>
            <person name="Sun H."/>
            <person name="Tunlid A."/>
            <person name="Henrissat B."/>
            <person name="Grigoriev I.V."/>
            <person name="Hibbett D.S."/>
            <person name="Martin F."/>
        </authorList>
    </citation>
    <scope>NUCLEOTIDE SEQUENCE [LARGE SCALE GENOMIC DNA]</scope>
    <source>
        <strain evidence="5">UH-Slu-Lm8-n1</strain>
    </source>
</reference>
<dbReference type="STRING" id="930992.A0A0D0A337"/>
<keyword evidence="1" id="KW-0862">Zinc</keyword>
<evidence type="ECO:0000313" key="5">
    <source>
        <dbReference type="Proteomes" id="UP000054485"/>
    </source>
</evidence>
<feature type="region of interest" description="Disordered" evidence="2">
    <location>
        <begin position="83"/>
        <end position="105"/>
    </location>
</feature>
<keyword evidence="1" id="KW-0863">Zinc-finger</keyword>
<keyword evidence="1" id="KW-0479">Metal-binding</keyword>
<feature type="zinc finger region" description="C3H1-type" evidence="1">
    <location>
        <begin position="318"/>
        <end position="346"/>
    </location>
</feature>
<feature type="region of interest" description="Disordered" evidence="2">
    <location>
        <begin position="296"/>
        <end position="327"/>
    </location>
</feature>
<dbReference type="OrthoDB" id="2355984at2759"/>
<sequence length="366" mass="41941">MTDSHTYVSVFIETKDSLSTSFKPEVVEQCLKIVIDYWKHKISKAKAILGIQHVLTKAITEGDSSFDSGFAHYLEVLNSVRTEDEPESFQGSAGPTRASKSANELHEPEEEVFRRAYRRGRARSKETEDDEFCSLSRSQGITMALQCYEEWSDDPKYYRTKITTTPGCPRLSTMQWSLLLEGKAVDLDKVFTRRYSTTINSKQTQSLGKGFELSLSQPTISHKVKSAGDWEVREYRDYMSNIFGNHHYSVHERVLDFDRAVRLLIEQQKFLWLDDFSKFDGLKSSHLSAFGMVAHMQSPHDSGDKSGRDSGSGKRQSRGRGEPCHKWNQGECEKEARECLYFHIYDRGSCRGNHKRGECPLDKRSK</sequence>
<dbReference type="AlphaFoldDB" id="A0A0D0A337"/>
<accession>A0A0D0A337</accession>
<feature type="compositionally biased region" description="Polar residues" evidence="2">
    <location>
        <begin position="89"/>
        <end position="102"/>
    </location>
</feature>
<evidence type="ECO:0000256" key="1">
    <source>
        <dbReference type="PROSITE-ProRule" id="PRU00723"/>
    </source>
</evidence>
<evidence type="ECO:0000256" key="2">
    <source>
        <dbReference type="SAM" id="MobiDB-lite"/>
    </source>
</evidence>
<proteinExistence type="predicted"/>
<dbReference type="EMBL" id="KN836170">
    <property type="protein sequence ID" value="KIK32614.1"/>
    <property type="molecule type" value="Genomic_DNA"/>
</dbReference>
<keyword evidence="5" id="KW-1185">Reference proteome</keyword>
<organism evidence="4 5">
    <name type="scientific">Suillus luteus UH-Slu-Lm8-n1</name>
    <dbReference type="NCBI Taxonomy" id="930992"/>
    <lineage>
        <taxon>Eukaryota</taxon>
        <taxon>Fungi</taxon>
        <taxon>Dikarya</taxon>
        <taxon>Basidiomycota</taxon>
        <taxon>Agaricomycotina</taxon>
        <taxon>Agaricomycetes</taxon>
        <taxon>Agaricomycetidae</taxon>
        <taxon>Boletales</taxon>
        <taxon>Suillineae</taxon>
        <taxon>Suillaceae</taxon>
        <taxon>Suillus</taxon>
    </lineage>
</organism>
<protein>
    <recommendedName>
        <fullName evidence="3">C3H1-type domain-containing protein</fullName>
    </recommendedName>
</protein>
<dbReference type="PROSITE" id="PS50103">
    <property type="entry name" value="ZF_C3H1"/>
    <property type="match status" value="1"/>
</dbReference>
<reference evidence="4 5" key="1">
    <citation type="submission" date="2014-04" db="EMBL/GenBank/DDBJ databases">
        <authorList>
            <consortium name="DOE Joint Genome Institute"/>
            <person name="Kuo A."/>
            <person name="Ruytinx J."/>
            <person name="Rineau F."/>
            <person name="Colpaert J."/>
            <person name="Kohler A."/>
            <person name="Nagy L.G."/>
            <person name="Floudas D."/>
            <person name="Copeland A."/>
            <person name="Barry K.W."/>
            <person name="Cichocki N."/>
            <person name="Veneault-Fourrey C."/>
            <person name="LaButti K."/>
            <person name="Lindquist E.A."/>
            <person name="Lipzen A."/>
            <person name="Lundell T."/>
            <person name="Morin E."/>
            <person name="Murat C."/>
            <person name="Sun H."/>
            <person name="Tunlid A."/>
            <person name="Henrissat B."/>
            <person name="Grigoriev I.V."/>
            <person name="Hibbett D.S."/>
            <person name="Martin F."/>
            <person name="Nordberg H.P."/>
            <person name="Cantor M.N."/>
            <person name="Hua S.X."/>
        </authorList>
    </citation>
    <scope>NUCLEOTIDE SEQUENCE [LARGE SCALE GENOMIC DNA]</scope>
    <source>
        <strain evidence="4 5">UH-Slu-Lm8-n1</strain>
    </source>
</reference>
<feature type="domain" description="C3H1-type" evidence="3">
    <location>
        <begin position="318"/>
        <end position="346"/>
    </location>
</feature>